<evidence type="ECO:0000313" key="2">
    <source>
        <dbReference type="Proteomes" id="UP000461670"/>
    </source>
</evidence>
<name>A0A7V8FLB0_9BURK</name>
<protein>
    <submittedName>
        <fullName evidence="1">Uncharacterized protein</fullName>
    </submittedName>
</protein>
<dbReference type="EMBL" id="WNDQ01000064">
    <property type="protein sequence ID" value="KAF1019104.1"/>
    <property type="molecule type" value="Genomic_DNA"/>
</dbReference>
<gene>
    <name evidence="1" type="ORF">GAK30_03303</name>
</gene>
<dbReference type="Gene3D" id="3.10.450.530">
    <property type="entry name" value="Ribonuclease toxin, BrnT, of type II toxin-antitoxin system"/>
    <property type="match status" value="1"/>
</dbReference>
<proteinExistence type="predicted"/>
<organism evidence="1 2">
    <name type="scientific">Paracidovorax wautersii</name>
    <dbReference type="NCBI Taxonomy" id="1177982"/>
    <lineage>
        <taxon>Bacteria</taxon>
        <taxon>Pseudomonadati</taxon>
        <taxon>Pseudomonadota</taxon>
        <taxon>Betaproteobacteria</taxon>
        <taxon>Burkholderiales</taxon>
        <taxon>Comamonadaceae</taxon>
        <taxon>Paracidovorax</taxon>
    </lineage>
</organism>
<comment type="caution">
    <text evidence="1">The sequence shown here is derived from an EMBL/GenBank/DDBJ whole genome shotgun (WGS) entry which is preliminary data.</text>
</comment>
<reference evidence="2" key="1">
    <citation type="journal article" date="2020" name="MBio">
        <title>Horizontal gene transfer to a defensive symbiont with a reduced genome amongst a multipartite beetle microbiome.</title>
        <authorList>
            <person name="Waterworth S.C."/>
            <person name="Florez L.V."/>
            <person name="Rees E.R."/>
            <person name="Hertweck C."/>
            <person name="Kaltenpoth M."/>
            <person name="Kwan J.C."/>
        </authorList>
    </citation>
    <scope>NUCLEOTIDE SEQUENCE [LARGE SCALE GENOMIC DNA]</scope>
</reference>
<evidence type="ECO:0000313" key="1">
    <source>
        <dbReference type="EMBL" id="KAF1019104.1"/>
    </source>
</evidence>
<dbReference type="InterPro" id="IPR007460">
    <property type="entry name" value="BrnT_toxin"/>
</dbReference>
<dbReference type="Pfam" id="PF04365">
    <property type="entry name" value="BrnT_toxin"/>
    <property type="match status" value="1"/>
</dbReference>
<dbReference type="AlphaFoldDB" id="A0A7V8FLB0"/>
<dbReference type="Proteomes" id="UP000461670">
    <property type="component" value="Unassembled WGS sequence"/>
</dbReference>
<accession>A0A7V8FLB0</accession>
<sequence length="94" mass="10813">MYTLIVNIEFDPAKNEANIAARGISFEQAADFDFDSAFIKVDTREDYGETRYQALGYIGGRLHYLVFTARNDRLRIISLRKANAREVKLYDQAT</sequence>
<dbReference type="InterPro" id="IPR038573">
    <property type="entry name" value="BrnT_sf"/>
</dbReference>